<organism evidence="1 2">
    <name type="scientific">Xanthobacter autotrophicus (strain ATCC BAA-1158 / Py2)</name>
    <dbReference type="NCBI Taxonomy" id="78245"/>
    <lineage>
        <taxon>Bacteria</taxon>
        <taxon>Pseudomonadati</taxon>
        <taxon>Pseudomonadota</taxon>
        <taxon>Alphaproteobacteria</taxon>
        <taxon>Hyphomicrobiales</taxon>
        <taxon>Xanthobacteraceae</taxon>
        <taxon>Xanthobacter</taxon>
    </lineage>
</organism>
<sequence>MIRHSLDTVPEGTADRIVRWIAKGWSMTMIARELGWQLTFGYDYCRRLGIKLPGVAHTNARRRRGLVKAAVKLAVAVPSWVPDSLKGEYRDFAADLGEEEAARRVRRLKREMQEGQAA</sequence>
<dbReference type="AlphaFoldDB" id="A7INZ7"/>
<evidence type="ECO:0000313" key="1">
    <source>
        <dbReference type="EMBL" id="ABS69743.1"/>
    </source>
</evidence>
<dbReference type="KEGG" id="xau:Xaut_4522"/>
<gene>
    <name evidence="1" type="ordered locus">Xaut_4522</name>
</gene>
<name>A7INZ7_XANP2</name>
<protein>
    <recommendedName>
        <fullName evidence="3">Helix-turn-helix domain-containing protein</fullName>
    </recommendedName>
</protein>
<accession>A7INZ7</accession>
<evidence type="ECO:0008006" key="3">
    <source>
        <dbReference type="Google" id="ProtNLM"/>
    </source>
</evidence>
<evidence type="ECO:0000313" key="2">
    <source>
        <dbReference type="Proteomes" id="UP000002417"/>
    </source>
</evidence>
<dbReference type="HOGENOM" id="CLU_2072230_0_0_5"/>
<reference evidence="1 2" key="1">
    <citation type="submission" date="2007-07" db="EMBL/GenBank/DDBJ databases">
        <title>Complete sequence of chromosome of Xanthobacter autotrophicus Py2.</title>
        <authorList>
            <consortium name="US DOE Joint Genome Institute"/>
            <person name="Copeland A."/>
            <person name="Lucas S."/>
            <person name="Lapidus A."/>
            <person name="Barry K."/>
            <person name="Glavina del Rio T."/>
            <person name="Hammon N."/>
            <person name="Israni S."/>
            <person name="Dalin E."/>
            <person name="Tice H."/>
            <person name="Pitluck S."/>
            <person name="Sims D."/>
            <person name="Brettin T."/>
            <person name="Bruce D."/>
            <person name="Detter J.C."/>
            <person name="Han C."/>
            <person name="Tapia R."/>
            <person name="Brainard J."/>
            <person name="Schmutz J."/>
            <person name="Larimer F."/>
            <person name="Land M."/>
            <person name="Hauser L."/>
            <person name="Kyrpides N."/>
            <person name="Kim E."/>
            <person name="Ensigns S.A."/>
            <person name="Richardson P."/>
        </authorList>
    </citation>
    <scope>NUCLEOTIDE SEQUENCE [LARGE SCALE GENOMIC DNA]</scope>
    <source>
        <strain evidence="2">ATCC BAA-1158 / Py2</strain>
    </source>
</reference>
<dbReference type="EMBL" id="CP000781">
    <property type="protein sequence ID" value="ABS69743.1"/>
    <property type="molecule type" value="Genomic_DNA"/>
</dbReference>
<dbReference type="Proteomes" id="UP000002417">
    <property type="component" value="Chromosome"/>
</dbReference>
<dbReference type="STRING" id="78245.Xaut_4522"/>
<proteinExistence type="predicted"/>
<keyword evidence="2" id="KW-1185">Reference proteome</keyword>